<name>A0ABP9TEM6_9ACTN</name>
<evidence type="ECO:0000313" key="3">
    <source>
        <dbReference type="Proteomes" id="UP001499878"/>
    </source>
</evidence>
<evidence type="ECO:0000313" key="2">
    <source>
        <dbReference type="EMBL" id="GAA5216166.1"/>
    </source>
</evidence>
<gene>
    <name evidence="2" type="ORF">GCM10023323_68130</name>
</gene>
<evidence type="ECO:0000259" key="1">
    <source>
        <dbReference type="Pfam" id="PF13592"/>
    </source>
</evidence>
<dbReference type="InterPro" id="IPR025959">
    <property type="entry name" value="Winged_HTH_dom"/>
</dbReference>
<dbReference type="Proteomes" id="UP001499878">
    <property type="component" value="Unassembled WGS sequence"/>
</dbReference>
<reference evidence="3" key="1">
    <citation type="journal article" date="2019" name="Int. J. Syst. Evol. Microbiol.">
        <title>The Global Catalogue of Microorganisms (GCM) 10K type strain sequencing project: providing services to taxonomists for standard genome sequencing and annotation.</title>
        <authorList>
            <consortium name="The Broad Institute Genomics Platform"/>
            <consortium name="The Broad Institute Genome Sequencing Center for Infectious Disease"/>
            <person name="Wu L."/>
            <person name="Ma J."/>
        </authorList>
    </citation>
    <scope>NUCLEOTIDE SEQUENCE [LARGE SCALE GENOMIC DNA]</scope>
    <source>
        <strain evidence="3">JCM 18306</strain>
    </source>
</reference>
<organism evidence="2 3">
    <name type="scientific">Streptomyces thinghirensis</name>
    <dbReference type="NCBI Taxonomy" id="551547"/>
    <lineage>
        <taxon>Bacteria</taxon>
        <taxon>Bacillati</taxon>
        <taxon>Actinomycetota</taxon>
        <taxon>Actinomycetes</taxon>
        <taxon>Kitasatosporales</taxon>
        <taxon>Streptomycetaceae</taxon>
        <taxon>Streptomyces</taxon>
    </lineage>
</organism>
<proteinExistence type="predicted"/>
<dbReference type="EMBL" id="BAABJR010000024">
    <property type="protein sequence ID" value="GAA5216166.1"/>
    <property type="molecule type" value="Genomic_DNA"/>
</dbReference>
<dbReference type="Pfam" id="PF13592">
    <property type="entry name" value="HTH_33"/>
    <property type="match status" value="1"/>
</dbReference>
<comment type="caution">
    <text evidence="2">The sequence shown here is derived from an EMBL/GenBank/DDBJ whole genome shotgun (WGS) entry which is preliminary data.</text>
</comment>
<accession>A0ABP9TEM6</accession>
<sequence>MRAAELFEQRRPSSEVARAVGERVGVVVERVTGVTLARASVWRLLTGRLGWSVQRPRRQAVERDASEIVRWVAHGWPRIKKGR</sequence>
<dbReference type="RefSeq" id="WP_425588881.1">
    <property type="nucleotide sequence ID" value="NZ_BAABJR010000024.1"/>
</dbReference>
<protein>
    <recommendedName>
        <fullName evidence="1">Winged helix-turn helix domain-containing protein</fullName>
    </recommendedName>
</protein>
<keyword evidence="3" id="KW-1185">Reference proteome</keyword>
<feature type="domain" description="Winged helix-turn helix" evidence="1">
    <location>
        <begin position="21"/>
        <end position="73"/>
    </location>
</feature>